<dbReference type="Gene3D" id="3.40.50.1000">
    <property type="entry name" value="HAD superfamily/HAD-like"/>
    <property type="match status" value="1"/>
</dbReference>
<feature type="compositionally biased region" description="Polar residues" evidence="6">
    <location>
        <begin position="475"/>
        <end position="492"/>
    </location>
</feature>
<dbReference type="PANTHER" id="PTHR21485:SF3">
    <property type="entry name" value="N-ACYLNEURAMINATE CYTIDYLYLTRANSFERASE"/>
    <property type="match status" value="1"/>
</dbReference>
<dbReference type="UniPathway" id="UPA00628"/>
<dbReference type="InterPro" id="IPR003329">
    <property type="entry name" value="Cytidylyl_trans"/>
</dbReference>
<dbReference type="PANTHER" id="PTHR21485">
    <property type="entry name" value="HAD SUPERFAMILY MEMBERS CMAS AND KDSC"/>
    <property type="match status" value="1"/>
</dbReference>
<keyword evidence="5" id="KW-0808">Transferase</keyword>
<dbReference type="RefSeq" id="XP_024143979.1">
    <property type="nucleotide sequence ID" value="XM_024288211.2"/>
</dbReference>
<keyword evidence="5" id="KW-0548">Nucleotidyltransferase</keyword>
<dbReference type="AlphaFoldDB" id="A0A3B3D0B5"/>
<dbReference type="Ensembl" id="ENSOMET00000012588.1">
    <property type="protein sequence ID" value="ENSOMEP00000023291.1"/>
    <property type="gene ID" value="ENSOMEG00000003339.1"/>
</dbReference>
<reference evidence="7" key="1">
    <citation type="submission" date="2025-08" db="UniProtKB">
        <authorList>
            <consortium name="Ensembl"/>
        </authorList>
    </citation>
    <scope>IDENTIFICATION</scope>
</reference>
<evidence type="ECO:0000256" key="6">
    <source>
        <dbReference type="SAM" id="MobiDB-lite"/>
    </source>
</evidence>
<dbReference type="OMA" id="NVICHIQ"/>
<feature type="region of interest" description="Disordered" evidence="6">
    <location>
        <begin position="415"/>
        <end position="492"/>
    </location>
</feature>
<evidence type="ECO:0000313" key="8">
    <source>
        <dbReference type="Proteomes" id="UP000261560"/>
    </source>
</evidence>
<dbReference type="KEGG" id="oml:112156064"/>
<evidence type="ECO:0000256" key="1">
    <source>
        <dbReference type="ARBA" id="ARBA00001862"/>
    </source>
</evidence>
<sequence>MSAPKRPPSEEPAEIPMKKMNDMKDKRNVVALILARGGSKGIPLKNIKKLAGVPLIGWVLRAAIDSGLFDSVWVSTDHAEIEKIAKSFGAEVHIRSPEVSKDSSTSLETIQEFVELNPGVDVVCNIQATSPCLHPFHLRDALKFITEDRYDSVFSVVRRHQFRWKEVKQGSCEETKPLNLDPKKRPRRQDWDGELCENGSFYFATTSLIREGQLQGGKMAYYEMQPQYSVDIDIDIDWPVAEQRVLRYGYFGKVMRLMFCKVSGCLTDGRFNFSASGKTSVSIHSRDIEGLRRLQKEGVTVFLLTCSQDPIGPALVKKLSEKMGFEVLKVGENPLVDLRSIMKERGLKWNDVAYMGNDEADVIWLNLSGLSGVPVGAPVDAANAAKYSCQQAAGMGAVREFSEYIIRKKREAESHQAAGIDSGNATASSNAIDPGNATASSNAIDPGNATASSNAIEPGNATASSGSIDSGIEMASSNDIDPGNPSASLNDFGSGNGIRGCFPRHSKKKGNSSQC</sequence>
<dbReference type="EC" id="2.7.7.43" evidence="4"/>
<organism evidence="7 8">
    <name type="scientific">Oryzias melastigma</name>
    <name type="common">Marine medaka</name>
    <dbReference type="NCBI Taxonomy" id="30732"/>
    <lineage>
        <taxon>Eukaryota</taxon>
        <taxon>Metazoa</taxon>
        <taxon>Chordata</taxon>
        <taxon>Craniata</taxon>
        <taxon>Vertebrata</taxon>
        <taxon>Euteleostomi</taxon>
        <taxon>Actinopterygii</taxon>
        <taxon>Neopterygii</taxon>
        <taxon>Teleostei</taxon>
        <taxon>Neoteleostei</taxon>
        <taxon>Acanthomorphata</taxon>
        <taxon>Ovalentaria</taxon>
        <taxon>Atherinomorphae</taxon>
        <taxon>Beloniformes</taxon>
        <taxon>Adrianichthyidae</taxon>
        <taxon>Oryziinae</taxon>
        <taxon>Oryzias</taxon>
    </lineage>
</organism>
<feature type="compositionally biased region" description="Polar residues" evidence="6">
    <location>
        <begin position="423"/>
        <end position="468"/>
    </location>
</feature>
<dbReference type="Pfam" id="PF02348">
    <property type="entry name" value="CTP_transf_3"/>
    <property type="match status" value="1"/>
</dbReference>
<dbReference type="Proteomes" id="UP000261560">
    <property type="component" value="Unplaced"/>
</dbReference>
<dbReference type="PaxDb" id="30732-ENSOMEP00000023291"/>
<proteinExistence type="inferred from homology"/>
<evidence type="ECO:0000313" key="7">
    <source>
        <dbReference type="Ensembl" id="ENSOMEP00000023291.1"/>
    </source>
</evidence>
<dbReference type="OrthoDB" id="10262032at2759"/>
<dbReference type="FunFam" id="3.90.550.10:FF:000074">
    <property type="entry name" value="N-acylneuraminate cytidylyltransferase A"/>
    <property type="match status" value="1"/>
</dbReference>
<comment type="pathway">
    <text evidence="2">Amino-sugar metabolism; N-acetylneuraminate metabolism.</text>
</comment>
<dbReference type="GeneTree" id="ENSGT00390000004237"/>
<reference evidence="7" key="2">
    <citation type="submission" date="2025-09" db="UniProtKB">
        <authorList>
            <consortium name="Ensembl"/>
        </authorList>
    </citation>
    <scope>IDENTIFICATION</scope>
</reference>
<accession>A0A3B3D0B5</accession>
<dbReference type="Gene3D" id="3.90.550.10">
    <property type="entry name" value="Spore Coat Polysaccharide Biosynthesis Protein SpsA, Chain A"/>
    <property type="match status" value="1"/>
</dbReference>
<dbReference type="InterPro" id="IPR050793">
    <property type="entry name" value="CMP-NeuNAc_synthase"/>
</dbReference>
<dbReference type="SUPFAM" id="SSF56784">
    <property type="entry name" value="HAD-like"/>
    <property type="match status" value="1"/>
</dbReference>
<dbReference type="InterPro" id="IPR023214">
    <property type="entry name" value="HAD_sf"/>
</dbReference>
<protein>
    <recommendedName>
        <fullName evidence="4">N-acylneuraminate cytidylyltransferase</fullName>
        <ecNumber evidence="4">2.7.7.43</ecNumber>
    </recommendedName>
</protein>
<dbReference type="InterPro" id="IPR029044">
    <property type="entry name" value="Nucleotide-diphossugar_trans"/>
</dbReference>
<evidence type="ECO:0000256" key="3">
    <source>
        <dbReference type="ARBA" id="ARBA00010726"/>
    </source>
</evidence>
<comment type="catalytic activity">
    <reaction evidence="1">
        <text>an N-acylneuraminate + CTP = a CMP-N-acyl-beta-neuraminate + diphosphate</text>
        <dbReference type="Rhea" id="RHEA:11344"/>
        <dbReference type="ChEBI" id="CHEBI:33019"/>
        <dbReference type="ChEBI" id="CHEBI:37563"/>
        <dbReference type="ChEBI" id="CHEBI:60073"/>
        <dbReference type="ChEBI" id="CHEBI:68671"/>
        <dbReference type="EC" id="2.7.7.43"/>
    </reaction>
</comment>
<evidence type="ECO:0000256" key="2">
    <source>
        <dbReference type="ARBA" id="ARBA00005141"/>
    </source>
</evidence>
<dbReference type="CTD" id="561018"/>
<evidence type="ECO:0000256" key="4">
    <source>
        <dbReference type="ARBA" id="ARBA00012491"/>
    </source>
</evidence>
<dbReference type="GO" id="GO:0006054">
    <property type="term" value="P:N-acetylneuraminate metabolic process"/>
    <property type="evidence" value="ECO:0007669"/>
    <property type="project" value="UniProtKB-UniPathway"/>
</dbReference>
<name>A0A3B3D0B5_ORYME</name>
<comment type="similarity">
    <text evidence="3">Belongs to the CMP-NeuNAc synthase family.</text>
</comment>
<dbReference type="GeneID" id="112156064"/>
<dbReference type="InterPro" id="IPR036412">
    <property type="entry name" value="HAD-like_sf"/>
</dbReference>
<keyword evidence="8" id="KW-1185">Reference proteome</keyword>
<dbReference type="CDD" id="cd02513">
    <property type="entry name" value="CMP-NeuAc_Synthase"/>
    <property type="match status" value="1"/>
</dbReference>
<evidence type="ECO:0000256" key="5">
    <source>
        <dbReference type="ARBA" id="ARBA00022695"/>
    </source>
</evidence>
<dbReference type="GO" id="GO:0008781">
    <property type="term" value="F:N-acylneuraminate cytidylyltransferase activity"/>
    <property type="evidence" value="ECO:0007669"/>
    <property type="project" value="UniProtKB-EC"/>
</dbReference>
<dbReference type="SUPFAM" id="SSF53448">
    <property type="entry name" value="Nucleotide-diphospho-sugar transferases"/>
    <property type="match status" value="1"/>
</dbReference>
<dbReference type="STRING" id="30732.ENSOMEP00000023291"/>